<evidence type="ECO:0000313" key="10">
    <source>
        <dbReference type="Proteomes" id="UP000038045"/>
    </source>
</evidence>
<evidence type="ECO:0000256" key="3">
    <source>
        <dbReference type="ARBA" id="ARBA00022771"/>
    </source>
</evidence>
<dbReference type="InterPro" id="IPR013088">
    <property type="entry name" value="Znf_NHR/GATA"/>
</dbReference>
<dbReference type="WBParaSite" id="PTRK_0000989000.1">
    <property type="protein sequence ID" value="PTRK_0000989000.1"/>
    <property type="gene ID" value="PTRK_0000989000"/>
</dbReference>
<dbReference type="GO" id="GO:0045944">
    <property type="term" value="P:positive regulation of transcription by RNA polymerase II"/>
    <property type="evidence" value="ECO:0007669"/>
    <property type="project" value="TreeGrafter"/>
</dbReference>
<evidence type="ECO:0000256" key="1">
    <source>
        <dbReference type="ARBA" id="ARBA00004123"/>
    </source>
</evidence>
<evidence type="ECO:0000256" key="2">
    <source>
        <dbReference type="ARBA" id="ARBA00022723"/>
    </source>
</evidence>
<dbReference type="GO" id="GO:0000122">
    <property type="term" value="P:negative regulation of transcription by RNA polymerase II"/>
    <property type="evidence" value="ECO:0007669"/>
    <property type="project" value="TreeGrafter"/>
</dbReference>
<keyword evidence="10" id="KW-1185">Reference proteome</keyword>
<evidence type="ECO:0000256" key="6">
    <source>
        <dbReference type="ARBA" id="ARBA00023163"/>
    </source>
</evidence>
<evidence type="ECO:0000256" key="4">
    <source>
        <dbReference type="ARBA" id="ARBA00022833"/>
    </source>
</evidence>
<dbReference type="GO" id="GO:0045165">
    <property type="term" value="P:cell fate commitment"/>
    <property type="evidence" value="ECO:0007669"/>
    <property type="project" value="TreeGrafter"/>
</dbReference>
<dbReference type="SMART" id="SM00401">
    <property type="entry name" value="ZnF_GATA"/>
    <property type="match status" value="1"/>
</dbReference>
<protein>
    <submittedName>
        <fullName evidence="11">GATA-type domain-containing protein</fullName>
    </submittedName>
</protein>
<dbReference type="PANTHER" id="PTHR10071">
    <property type="entry name" value="TRANSCRIPTION FACTOR GATA FAMILY MEMBER"/>
    <property type="match status" value="1"/>
</dbReference>
<dbReference type="CDD" id="cd00202">
    <property type="entry name" value="ZnF_GATA"/>
    <property type="match status" value="1"/>
</dbReference>
<dbReference type="PROSITE" id="PS50114">
    <property type="entry name" value="GATA_ZN_FINGER_2"/>
    <property type="match status" value="1"/>
</dbReference>
<dbReference type="InterPro" id="IPR000679">
    <property type="entry name" value="Znf_GATA"/>
</dbReference>
<sequence length="354" mass="40673">MMLNSKYFYENDTKMCGYNNIHESYTNSLSTPSSTGPQMYTISKSHTSLPYNNERIINNDRRMDCYGNVLKNSYYNQECDTNYYSQSLNISNNQWMENISSVDINKEYINTIKDEDTFLMGQGNLMNNSNGSSNYGNNYIYDNQLISQNGYHLQQHNVSTSSNELSLTSTPSPRVDDIIPCGQQPTVLTNEQQITHPGMLYLMPTLLRTSKQKKLEISKSGKGRIAKKPPMHVNSSCITCGTTETTLWRRDINGYPECNPCNLYYRTHGQKRPERLFKKGKILKRNGKNKILKENLLNSSLLAEYKNKKIQNDFSWKSGNTVDDGKRGNFINYTNNCNNIGYDTKSFGDFVNHY</sequence>
<evidence type="ECO:0000256" key="7">
    <source>
        <dbReference type="ARBA" id="ARBA00023242"/>
    </source>
</evidence>
<dbReference type="Proteomes" id="UP000038045">
    <property type="component" value="Unplaced"/>
</dbReference>
<accession>A0A0N4ZMX4</accession>
<dbReference type="AlphaFoldDB" id="A0A0N4ZMX4"/>
<dbReference type="Gene3D" id="3.30.50.10">
    <property type="entry name" value="Erythroid Transcription Factor GATA-1, subunit A"/>
    <property type="match status" value="1"/>
</dbReference>
<evidence type="ECO:0000259" key="9">
    <source>
        <dbReference type="PROSITE" id="PS50114"/>
    </source>
</evidence>
<keyword evidence="7" id="KW-0539">Nucleus</keyword>
<dbReference type="SUPFAM" id="SSF57716">
    <property type="entry name" value="Glucocorticoid receptor-like (DNA-binding domain)"/>
    <property type="match status" value="1"/>
</dbReference>
<name>A0A0N4ZMX4_PARTI</name>
<dbReference type="PANTHER" id="PTHR10071:SF281">
    <property type="entry name" value="BOX A-BINDING FACTOR-RELATED"/>
    <property type="match status" value="1"/>
</dbReference>
<dbReference type="GO" id="GO:0005634">
    <property type="term" value="C:nucleus"/>
    <property type="evidence" value="ECO:0007669"/>
    <property type="project" value="UniProtKB-SubCell"/>
</dbReference>
<dbReference type="GO" id="GO:0000978">
    <property type="term" value="F:RNA polymerase II cis-regulatory region sequence-specific DNA binding"/>
    <property type="evidence" value="ECO:0007669"/>
    <property type="project" value="TreeGrafter"/>
</dbReference>
<proteinExistence type="predicted"/>
<dbReference type="Pfam" id="PF00320">
    <property type="entry name" value="GATA"/>
    <property type="match status" value="1"/>
</dbReference>
<keyword evidence="5" id="KW-0805">Transcription regulation</keyword>
<reference evidence="11" key="1">
    <citation type="submission" date="2017-02" db="UniProtKB">
        <authorList>
            <consortium name="WormBaseParasite"/>
        </authorList>
    </citation>
    <scope>IDENTIFICATION</scope>
</reference>
<organism evidence="10 11">
    <name type="scientific">Parastrongyloides trichosuri</name>
    <name type="common">Possum-specific nematode worm</name>
    <dbReference type="NCBI Taxonomy" id="131310"/>
    <lineage>
        <taxon>Eukaryota</taxon>
        <taxon>Metazoa</taxon>
        <taxon>Ecdysozoa</taxon>
        <taxon>Nematoda</taxon>
        <taxon>Chromadorea</taxon>
        <taxon>Rhabditida</taxon>
        <taxon>Tylenchina</taxon>
        <taxon>Panagrolaimomorpha</taxon>
        <taxon>Strongyloidoidea</taxon>
        <taxon>Strongyloididae</taxon>
        <taxon>Parastrongyloides</taxon>
    </lineage>
</organism>
<comment type="subcellular location">
    <subcellularLocation>
        <location evidence="1">Nucleus</location>
    </subcellularLocation>
</comment>
<dbReference type="GO" id="GO:0008270">
    <property type="term" value="F:zinc ion binding"/>
    <property type="evidence" value="ECO:0007669"/>
    <property type="project" value="UniProtKB-KW"/>
</dbReference>
<keyword evidence="3 8" id="KW-0863">Zinc-finger</keyword>
<evidence type="ECO:0000256" key="5">
    <source>
        <dbReference type="ARBA" id="ARBA00023015"/>
    </source>
</evidence>
<keyword evidence="4" id="KW-0862">Zinc</keyword>
<keyword evidence="6" id="KW-0804">Transcription</keyword>
<dbReference type="GO" id="GO:0000981">
    <property type="term" value="F:DNA-binding transcription factor activity, RNA polymerase II-specific"/>
    <property type="evidence" value="ECO:0007669"/>
    <property type="project" value="TreeGrafter"/>
</dbReference>
<dbReference type="STRING" id="131310.A0A0N4ZMX4"/>
<dbReference type="PRINTS" id="PR00619">
    <property type="entry name" value="GATAZNFINGER"/>
</dbReference>
<evidence type="ECO:0000313" key="11">
    <source>
        <dbReference type="WBParaSite" id="PTRK_0000989000.1"/>
    </source>
</evidence>
<feature type="domain" description="GATA-type" evidence="9">
    <location>
        <begin position="231"/>
        <end position="285"/>
    </location>
</feature>
<dbReference type="InterPro" id="IPR039355">
    <property type="entry name" value="Transcription_factor_GATA"/>
</dbReference>
<keyword evidence="2" id="KW-0479">Metal-binding</keyword>
<evidence type="ECO:0000256" key="8">
    <source>
        <dbReference type="PROSITE-ProRule" id="PRU00094"/>
    </source>
</evidence>